<protein>
    <submittedName>
        <fullName evidence="1">Uncharacterized protein</fullName>
    </submittedName>
</protein>
<accession>A0A653BS24</accession>
<proteinExistence type="predicted"/>
<name>A0A653BS24_CALMS</name>
<evidence type="ECO:0000313" key="1">
    <source>
        <dbReference type="EMBL" id="VEN38320.1"/>
    </source>
</evidence>
<gene>
    <name evidence="1" type="ORF">CALMAC_LOCUS3252</name>
</gene>
<reference evidence="1 2" key="1">
    <citation type="submission" date="2019-01" db="EMBL/GenBank/DDBJ databases">
        <authorList>
            <person name="Sayadi A."/>
        </authorList>
    </citation>
    <scope>NUCLEOTIDE SEQUENCE [LARGE SCALE GENOMIC DNA]</scope>
</reference>
<dbReference type="EMBL" id="CAACVG010004338">
    <property type="protein sequence ID" value="VEN38320.1"/>
    <property type="molecule type" value="Genomic_DNA"/>
</dbReference>
<dbReference type="Proteomes" id="UP000410492">
    <property type="component" value="Unassembled WGS sequence"/>
</dbReference>
<evidence type="ECO:0000313" key="2">
    <source>
        <dbReference type="Proteomes" id="UP000410492"/>
    </source>
</evidence>
<dbReference type="AlphaFoldDB" id="A0A653BS24"/>
<sequence length="62" mass="7045">KVLYEGNLHKATQHPRPFSFLFLSLPFPSSSSTLESNYCFCFYYNATYGCYIAIAFTCLVAT</sequence>
<keyword evidence="2" id="KW-1185">Reference proteome</keyword>
<feature type="non-terminal residue" evidence="1">
    <location>
        <position position="1"/>
    </location>
</feature>
<organism evidence="1 2">
    <name type="scientific">Callosobruchus maculatus</name>
    <name type="common">Southern cowpea weevil</name>
    <name type="synonym">Pulse bruchid</name>
    <dbReference type="NCBI Taxonomy" id="64391"/>
    <lineage>
        <taxon>Eukaryota</taxon>
        <taxon>Metazoa</taxon>
        <taxon>Ecdysozoa</taxon>
        <taxon>Arthropoda</taxon>
        <taxon>Hexapoda</taxon>
        <taxon>Insecta</taxon>
        <taxon>Pterygota</taxon>
        <taxon>Neoptera</taxon>
        <taxon>Endopterygota</taxon>
        <taxon>Coleoptera</taxon>
        <taxon>Polyphaga</taxon>
        <taxon>Cucujiformia</taxon>
        <taxon>Chrysomeloidea</taxon>
        <taxon>Chrysomelidae</taxon>
        <taxon>Bruchinae</taxon>
        <taxon>Bruchini</taxon>
        <taxon>Callosobruchus</taxon>
    </lineage>
</organism>